<dbReference type="InterPro" id="IPR005546">
    <property type="entry name" value="Autotransporte_beta"/>
</dbReference>
<dbReference type="Gene3D" id="2.40.128.130">
    <property type="entry name" value="Autotransporter beta-domain"/>
    <property type="match status" value="1"/>
</dbReference>
<evidence type="ECO:0000313" key="3">
    <source>
        <dbReference type="Proteomes" id="UP000636264"/>
    </source>
</evidence>
<gene>
    <name evidence="2" type="ORF">GCM10011385_10990</name>
</gene>
<protein>
    <recommendedName>
        <fullName evidence="1">Autotransporter domain-containing protein</fullName>
    </recommendedName>
</protein>
<proteinExistence type="predicted"/>
<reference evidence="2" key="2">
    <citation type="submission" date="2020-09" db="EMBL/GenBank/DDBJ databases">
        <authorList>
            <person name="Sun Q."/>
            <person name="Zhou Y."/>
        </authorList>
    </citation>
    <scope>NUCLEOTIDE SEQUENCE</scope>
    <source>
        <strain evidence="2">CGMCC 1.15320</strain>
    </source>
</reference>
<organism evidence="2 3">
    <name type="scientific">Nitratireductor aestuarii</name>
    <dbReference type="NCBI Taxonomy" id="1735103"/>
    <lineage>
        <taxon>Bacteria</taxon>
        <taxon>Pseudomonadati</taxon>
        <taxon>Pseudomonadota</taxon>
        <taxon>Alphaproteobacteria</taxon>
        <taxon>Hyphomicrobiales</taxon>
        <taxon>Phyllobacteriaceae</taxon>
        <taxon>Nitratireductor</taxon>
    </lineage>
</organism>
<comment type="caution">
    <text evidence="2">The sequence shown here is derived from an EMBL/GenBank/DDBJ whole genome shotgun (WGS) entry which is preliminary data.</text>
</comment>
<keyword evidence="3" id="KW-1185">Reference proteome</keyword>
<sequence length="1171" mass="119049">MNITVNNGANVNGIGLGMTGVLGGGSVTNNGTVQSNLGTSRNALDITVTNVNIISGTGTATYTGNAGSVLSGDLSGLSISTYTAGNANTNVILNGARVQGNKANGIVAISGSLRNATTSITGTGDNTVTGDTNGILGIAVSANRDATTNVNLSGYITGDNGIVAVAGSVDLTWSSLGDFISNPADLNNILSGAAGDGKATVDVIHNGNITATNGIGIVAMGIGNGGNDVSARSNGYIDATDSPFGIGILAGSIGEDGKVSATVTDVDASLAGVIAFNPDGDASAHGRGDINLTGDISLVGVGAFAQNGDARASLGRNGSIEADGLGIAGLAAVSVGGRAIVSNRGDISDVLVGAVGVSLGDGDVIVSNRGSIEAGLVGMAGFNYGNGDVRLINRGDVSGGLIGMAAGNIGNGDVDVIVGRGADVFGGLAGVLAISGGGDGDVDVNVGRGADVIGGLAGVVAMKTDGAGDVDINIGRSATVGGLLAGVVASNEVGDTTVTSGRGARVLSLGTAIDASSDNGDVSVETGDRSITFSLLGSAISADAENGFADVHADGLVIGGALGTAVVDINSGTGAHFVNDGVVAALGLGIGNAAEGLALNAKGGGRISARNEGLMVGRVDLTDYNDRMVNDGAWLVRETNDFGDGWDRLRNDGFIQTAFDGGEAEQTYFDNLERFRNRGILSMQDEDAGNDVDVDRDYTYISGAFIGGGYLGIDAFLGGVDSTADVLEIDGSVSRTTRVNVNDVNSGPGAYNAEGITFAVVNGGGAELDNFIMDEDSANAVRGGRNVIDKGMFFYDIALVPAAPSAPSADIYSLAIEPEVMPELPGDEFRLIGVPDHEAMEMPTLATAAQGIWHDTAGVWLDRQVDLRNQILMAGTMEQGADLPVAADPARKPGGAWGKVMGSWTSRDNGAALTIQGNDYTYDLGYRQNTFGFLGGLDIGDEDVFASGDTLLFGVMGGYIDSSLDFRASTTSIDYSGGTVGVYATYLNKGFFADALFKADILTATYSAPTLGVEEDARVRTYGFTLDTGYRFELPSSLFIEPVATLSYAKTRSRDLDLPGATVEFGDNESFRGSLGVRFGGEVARTDTYRLEASVTGRIWDEFKGQNSAVIYNAGDPLTVRDSFNSAFGEVGATLNVYSADDHWSGFVNGAYKFNGDAQTGSVKAGLRYSW</sequence>
<evidence type="ECO:0000259" key="1">
    <source>
        <dbReference type="PROSITE" id="PS51208"/>
    </source>
</evidence>
<dbReference type="AlphaFoldDB" id="A0A916RJP9"/>
<dbReference type="SMART" id="SM00869">
    <property type="entry name" value="Autotransporter"/>
    <property type="match status" value="1"/>
</dbReference>
<dbReference type="EMBL" id="BMIF01000002">
    <property type="protein sequence ID" value="GGA59093.1"/>
    <property type="molecule type" value="Genomic_DNA"/>
</dbReference>
<dbReference type="SUPFAM" id="SSF103515">
    <property type="entry name" value="Autotransporter"/>
    <property type="match status" value="1"/>
</dbReference>
<reference evidence="2" key="1">
    <citation type="journal article" date="2014" name="Int. J. Syst. Evol. Microbiol.">
        <title>Complete genome sequence of Corynebacterium casei LMG S-19264T (=DSM 44701T), isolated from a smear-ripened cheese.</title>
        <authorList>
            <consortium name="US DOE Joint Genome Institute (JGI-PGF)"/>
            <person name="Walter F."/>
            <person name="Albersmeier A."/>
            <person name="Kalinowski J."/>
            <person name="Ruckert C."/>
        </authorList>
    </citation>
    <scope>NUCLEOTIDE SEQUENCE</scope>
    <source>
        <strain evidence="2">CGMCC 1.15320</strain>
    </source>
</reference>
<dbReference type="PROSITE" id="PS51208">
    <property type="entry name" value="AUTOTRANSPORTER"/>
    <property type="match status" value="1"/>
</dbReference>
<feature type="domain" description="Autotransporter" evidence="1">
    <location>
        <begin position="889"/>
        <end position="1171"/>
    </location>
</feature>
<accession>A0A916RJP9</accession>
<dbReference type="Proteomes" id="UP000636264">
    <property type="component" value="Unassembled WGS sequence"/>
</dbReference>
<dbReference type="InterPro" id="IPR036709">
    <property type="entry name" value="Autotransporte_beta_dom_sf"/>
</dbReference>
<dbReference type="Pfam" id="PF03797">
    <property type="entry name" value="Autotransporter"/>
    <property type="match status" value="1"/>
</dbReference>
<evidence type="ECO:0000313" key="2">
    <source>
        <dbReference type="EMBL" id="GGA59093.1"/>
    </source>
</evidence>
<name>A0A916RJP9_9HYPH</name>